<comment type="caution">
    <text evidence="9">The sequence shown here is derived from an EMBL/GenBank/DDBJ whole genome shotgun (WGS) entry which is preliminary data.</text>
</comment>
<dbReference type="FunFam" id="3.90.1640.30:FF:000001">
    <property type="entry name" value="Single-stranded-DNA-specific exonuclease RecJ"/>
    <property type="match status" value="1"/>
</dbReference>
<evidence type="ECO:0000259" key="6">
    <source>
        <dbReference type="Pfam" id="PF01368"/>
    </source>
</evidence>
<dbReference type="GO" id="GO:0003676">
    <property type="term" value="F:nucleic acid binding"/>
    <property type="evidence" value="ECO:0007669"/>
    <property type="project" value="InterPro"/>
</dbReference>
<dbReference type="Pfam" id="PF01368">
    <property type="entry name" value="DHH"/>
    <property type="match status" value="1"/>
</dbReference>
<dbReference type="Pfam" id="PF02272">
    <property type="entry name" value="DHHA1"/>
    <property type="match status" value="1"/>
</dbReference>
<feature type="domain" description="DDH" evidence="6">
    <location>
        <begin position="69"/>
        <end position="227"/>
    </location>
</feature>
<keyword evidence="4" id="KW-0378">Hydrolase</keyword>
<dbReference type="InterPro" id="IPR041122">
    <property type="entry name" value="RecJ_OB"/>
</dbReference>
<dbReference type="PANTHER" id="PTHR30255:SF2">
    <property type="entry name" value="SINGLE-STRANDED-DNA-SPECIFIC EXONUCLEASE RECJ"/>
    <property type="match status" value="1"/>
</dbReference>
<evidence type="ECO:0000259" key="8">
    <source>
        <dbReference type="Pfam" id="PF17768"/>
    </source>
</evidence>
<keyword evidence="5 9" id="KW-0269">Exonuclease</keyword>
<comment type="similarity">
    <text evidence="1">Belongs to the RecJ family.</text>
</comment>
<dbReference type="PANTHER" id="PTHR30255">
    <property type="entry name" value="SINGLE-STRANDED-DNA-SPECIFIC EXONUCLEASE RECJ"/>
    <property type="match status" value="1"/>
</dbReference>
<dbReference type="SUPFAM" id="SSF64182">
    <property type="entry name" value="DHH phosphoesterases"/>
    <property type="match status" value="1"/>
</dbReference>
<keyword evidence="10" id="KW-1185">Reference proteome</keyword>
<accession>A0A917GS67</accession>
<dbReference type="InterPro" id="IPR038763">
    <property type="entry name" value="DHH_sf"/>
</dbReference>
<reference evidence="9" key="2">
    <citation type="submission" date="2020-09" db="EMBL/GenBank/DDBJ databases">
        <authorList>
            <person name="Sun Q."/>
            <person name="Zhou Y."/>
        </authorList>
    </citation>
    <scope>NUCLEOTIDE SEQUENCE</scope>
    <source>
        <strain evidence="9">CGMCC 1.15425</strain>
    </source>
</reference>
<dbReference type="EMBL" id="BMIY01000004">
    <property type="protein sequence ID" value="GGG55862.1"/>
    <property type="molecule type" value="Genomic_DNA"/>
</dbReference>
<gene>
    <name evidence="9" type="primary">recJ</name>
    <name evidence="9" type="ORF">GCM10011403_11250</name>
</gene>
<name>A0A917GS67_9GAMM</name>
<dbReference type="AlphaFoldDB" id="A0A917GS67"/>
<evidence type="ECO:0000256" key="5">
    <source>
        <dbReference type="ARBA" id="ARBA00022839"/>
    </source>
</evidence>
<keyword evidence="3" id="KW-0540">Nuclease</keyword>
<proteinExistence type="inferred from homology"/>
<feature type="domain" description="RecJ OB" evidence="8">
    <location>
        <begin position="489"/>
        <end position="593"/>
    </location>
</feature>
<dbReference type="Gene3D" id="3.90.1640.30">
    <property type="match status" value="1"/>
</dbReference>
<evidence type="ECO:0000313" key="10">
    <source>
        <dbReference type="Proteomes" id="UP000627715"/>
    </source>
</evidence>
<reference evidence="9" key="1">
    <citation type="journal article" date="2014" name="Int. J. Syst. Evol. Microbiol.">
        <title>Complete genome sequence of Corynebacterium casei LMG S-19264T (=DSM 44701T), isolated from a smear-ripened cheese.</title>
        <authorList>
            <consortium name="US DOE Joint Genome Institute (JGI-PGF)"/>
            <person name="Walter F."/>
            <person name="Albersmeier A."/>
            <person name="Kalinowski J."/>
            <person name="Ruckert C."/>
        </authorList>
    </citation>
    <scope>NUCLEOTIDE SEQUENCE</scope>
    <source>
        <strain evidence="9">CGMCC 1.15425</strain>
    </source>
</reference>
<feature type="domain" description="DHHA1" evidence="7">
    <location>
        <begin position="356"/>
        <end position="475"/>
    </location>
</feature>
<dbReference type="InterPro" id="IPR051673">
    <property type="entry name" value="SSDNA_exonuclease_RecJ"/>
</dbReference>
<dbReference type="RefSeq" id="WP_068812075.1">
    <property type="nucleotide sequence ID" value="NZ_BMIY01000004.1"/>
</dbReference>
<protein>
    <recommendedName>
        <fullName evidence="2">Single-stranded-DNA-specific exonuclease RecJ</fullName>
    </recommendedName>
</protein>
<dbReference type="OrthoDB" id="9809852at2"/>
<organism evidence="9 10">
    <name type="scientific">Pseudohongiella nitratireducens</name>
    <dbReference type="NCBI Taxonomy" id="1768907"/>
    <lineage>
        <taxon>Bacteria</taxon>
        <taxon>Pseudomonadati</taxon>
        <taxon>Pseudomonadota</taxon>
        <taxon>Gammaproteobacteria</taxon>
        <taxon>Pseudomonadales</taxon>
        <taxon>Pseudohongiellaceae</taxon>
        <taxon>Pseudohongiella</taxon>
    </lineage>
</organism>
<evidence type="ECO:0000256" key="3">
    <source>
        <dbReference type="ARBA" id="ARBA00022722"/>
    </source>
</evidence>
<evidence type="ECO:0000256" key="2">
    <source>
        <dbReference type="ARBA" id="ARBA00019841"/>
    </source>
</evidence>
<dbReference type="GO" id="GO:0004527">
    <property type="term" value="F:exonuclease activity"/>
    <property type="evidence" value="ECO:0007669"/>
    <property type="project" value="UniProtKB-KW"/>
</dbReference>
<dbReference type="InterPro" id="IPR003156">
    <property type="entry name" value="DHHA1_dom"/>
</dbReference>
<dbReference type="Proteomes" id="UP000627715">
    <property type="component" value="Unassembled WGS sequence"/>
</dbReference>
<dbReference type="Gene3D" id="3.10.310.30">
    <property type="match status" value="1"/>
</dbReference>
<dbReference type="InterPro" id="IPR001667">
    <property type="entry name" value="DDH_dom"/>
</dbReference>
<evidence type="ECO:0000259" key="7">
    <source>
        <dbReference type="Pfam" id="PF02272"/>
    </source>
</evidence>
<evidence type="ECO:0000313" key="9">
    <source>
        <dbReference type="EMBL" id="GGG55862.1"/>
    </source>
</evidence>
<sequence>MLIRQRHAEPSQALLANVSPLLARIYAGRQIQDPAELQLDAAGLHPPAQLQDIAKAAALLADIRQQQGRILIVADFDADGATSCALVIRALTQMGFQHIDYIVPDRFTCGYGLSPEVADMALARKPDLVITVDNGISSITGVAALKAAGVNVLITDHHLPGDTLPDADAIVNPNRFDCTFPSKNLAGVGVAFYLMLALRAQLRQAGAFADSKEPQLADLLDLVALGTVADLVPLDRNNRILVEQGLRRMRAGRCCAGIAAIVKRAGRNLGQLNTGDLGFAVAPRLNAAGRLEDMSLGISCLLSDDPINADRFAVELNAINEERKRIETDMREQAAIIMADRELQALAEAGNELPPILCLYRADWHQGVVGILASRLKEQFHRPVLVFANAAQTTPGGNVATAQHDAADVTASEGMELKGSGRSIPGLHLRDLLDRVASQHPGLIDRFGGHAMAAGLSLASDQLEAFTQAVTETAREMLDEEMLTRTVVTDGNIAAQDLQLATAETLREAGPWGQAFPEPLFDGEFTVLDQRIVGSNHLKLRVRPHGSQQSLDAIAFNVDTDIWPNPSCKTVRLVYRLDVNDFRQQRQLQLVVDHILP</sequence>
<evidence type="ECO:0000256" key="4">
    <source>
        <dbReference type="ARBA" id="ARBA00022801"/>
    </source>
</evidence>
<evidence type="ECO:0000256" key="1">
    <source>
        <dbReference type="ARBA" id="ARBA00005915"/>
    </source>
</evidence>
<dbReference type="Pfam" id="PF17768">
    <property type="entry name" value="RecJ_OB"/>
    <property type="match status" value="1"/>
</dbReference>